<keyword evidence="3" id="KW-1185">Reference proteome</keyword>
<dbReference type="AlphaFoldDB" id="A0A7J0EVF5"/>
<dbReference type="PANTHER" id="PTHR46250">
    <property type="entry name" value="MYB/SANT-LIKE DNA-BINDING DOMAIN PROTEIN-RELATED"/>
    <property type="match status" value="1"/>
</dbReference>
<reference evidence="2 3" key="1">
    <citation type="submission" date="2019-07" db="EMBL/GenBank/DDBJ databases">
        <title>De Novo Assembly of kiwifruit Actinidia rufa.</title>
        <authorList>
            <person name="Sugita-Konishi S."/>
            <person name="Sato K."/>
            <person name="Mori E."/>
            <person name="Abe Y."/>
            <person name="Kisaki G."/>
            <person name="Hamano K."/>
            <person name="Suezawa K."/>
            <person name="Otani M."/>
            <person name="Fukuda T."/>
            <person name="Manabe T."/>
            <person name="Gomi K."/>
            <person name="Tabuchi M."/>
            <person name="Akimitsu K."/>
            <person name="Kataoka I."/>
        </authorList>
    </citation>
    <scope>NUCLEOTIDE SEQUENCE [LARGE SCALE GENOMIC DNA]</scope>
    <source>
        <strain evidence="3">cv. Fuchu</strain>
    </source>
</reference>
<organism evidence="2 3">
    <name type="scientific">Actinidia rufa</name>
    <dbReference type="NCBI Taxonomy" id="165716"/>
    <lineage>
        <taxon>Eukaryota</taxon>
        <taxon>Viridiplantae</taxon>
        <taxon>Streptophyta</taxon>
        <taxon>Embryophyta</taxon>
        <taxon>Tracheophyta</taxon>
        <taxon>Spermatophyta</taxon>
        <taxon>Magnoliopsida</taxon>
        <taxon>eudicotyledons</taxon>
        <taxon>Gunneridae</taxon>
        <taxon>Pentapetalae</taxon>
        <taxon>asterids</taxon>
        <taxon>Ericales</taxon>
        <taxon>Actinidiaceae</taxon>
        <taxon>Actinidia</taxon>
    </lineage>
</organism>
<name>A0A7J0EVF5_9ERIC</name>
<sequence length="285" mass="32057">MEGYEQFRSGFYAELEKHIILAFPGTDLRASPHIETKTKLWRRHYNLSTDMLRLSGFGWDDGNKMVTVDSMDVWESHYRATEEMVEGPADAAAAVALEREEKIGDMFGTSEKESLNTDSACSQSVTGGHSNKVCKRIGYDHDLSEARKKVYGDLLKLLMESQARMKVVSLIVHDADRVDLFFSLSEDDKLKWDAIMDPISYVLGFTTSVGMEVDVEGADERATKFEENTSQFGGDQIDEVVPIMAERRTNDNGDKHGKVGRAHFMVGFMLDAIVAFAMCYMVTFL</sequence>
<dbReference type="Proteomes" id="UP000585474">
    <property type="component" value="Unassembled WGS sequence"/>
</dbReference>
<evidence type="ECO:0008006" key="4">
    <source>
        <dbReference type="Google" id="ProtNLM"/>
    </source>
</evidence>
<evidence type="ECO:0000256" key="1">
    <source>
        <dbReference type="SAM" id="Phobius"/>
    </source>
</evidence>
<keyword evidence="1" id="KW-0812">Transmembrane</keyword>
<comment type="caution">
    <text evidence="2">The sequence shown here is derived from an EMBL/GenBank/DDBJ whole genome shotgun (WGS) entry which is preliminary data.</text>
</comment>
<dbReference type="OrthoDB" id="618098at2759"/>
<evidence type="ECO:0000313" key="3">
    <source>
        <dbReference type="Proteomes" id="UP000585474"/>
    </source>
</evidence>
<dbReference type="PANTHER" id="PTHR46250:SF15">
    <property type="entry name" value="OS01G0523800 PROTEIN"/>
    <property type="match status" value="1"/>
</dbReference>
<keyword evidence="1" id="KW-0472">Membrane</keyword>
<evidence type="ECO:0000313" key="2">
    <source>
        <dbReference type="EMBL" id="GFY90435.1"/>
    </source>
</evidence>
<accession>A0A7J0EVF5</accession>
<feature type="transmembrane region" description="Helical" evidence="1">
    <location>
        <begin position="264"/>
        <end position="283"/>
    </location>
</feature>
<protein>
    <recommendedName>
        <fullName evidence="4">Myb/SANT-like domain-containing protein</fullName>
    </recommendedName>
</protein>
<proteinExistence type="predicted"/>
<keyword evidence="1" id="KW-1133">Transmembrane helix</keyword>
<dbReference type="EMBL" id="BJWL01000007">
    <property type="protein sequence ID" value="GFY90435.1"/>
    <property type="molecule type" value="Genomic_DNA"/>
</dbReference>
<gene>
    <name evidence="2" type="ORF">Acr_07g0006320</name>
</gene>